<sequence length="209" mass="24476">MLDVHIAHMQWDRADWWAECELSLRNQPIVVHNIDGIVGDLRQTRFNGYNCGHYDYVAHVDPDDRVCPGAFAEIIGYLKKHPKCPGVYTMSNRINARGERIGLMHPYRPWDHNYLLKNITEVHQITVMRRDIITGLMQKNWDSLPTMGYTELVYYAMFALKHDWTALDLIGYEWRNHKRGVHCNLTQEIQGGSMQQLIQLSEQLLLSRK</sequence>
<protein>
    <submittedName>
        <fullName evidence="1">Uncharacterized protein</fullName>
    </submittedName>
</protein>
<reference evidence="1" key="1">
    <citation type="submission" date="2020-04" db="EMBL/GenBank/DDBJ databases">
        <authorList>
            <person name="Chiriac C."/>
            <person name="Salcher M."/>
            <person name="Ghai R."/>
            <person name="Kavagutti S V."/>
        </authorList>
    </citation>
    <scope>NUCLEOTIDE SEQUENCE</scope>
</reference>
<dbReference type="SUPFAM" id="SSF53448">
    <property type="entry name" value="Nucleotide-diphospho-sugar transferases"/>
    <property type="match status" value="1"/>
</dbReference>
<name>A0A6J5LAK2_9CAUD</name>
<evidence type="ECO:0000313" key="1">
    <source>
        <dbReference type="EMBL" id="CAB4130353.1"/>
    </source>
</evidence>
<dbReference type="Gene3D" id="3.90.550.10">
    <property type="entry name" value="Spore Coat Polysaccharide Biosynthesis Protein SpsA, Chain A"/>
    <property type="match status" value="1"/>
</dbReference>
<gene>
    <name evidence="1" type="ORF">UFOVP116_403</name>
</gene>
<dbReference type="InterPro" id="IPR029044">
    <property type="entry name" value="Nucleotide-diphossugar_trans"/>
</dbReference>
<accession>A0A6J5LAK2</accession>
<proteinExistence type="predicted"/>
<dbReference type="EMBL" id="LR796237">
    <property type="protein sequence ID" value="CAB4130353.1"/>
    <property type="molecule type" value="Genomic_DNA"/>
</dbReference>
<organism evidence="1">
    <name type="scientific">uncultured Caudovirales phage</name>
    <dbReference type="NCBI Taxonomy" id="2100421"/>
    <lineage>
        <taxon>Viruses</taxon>
        <taxon>Duplodnaviria</taxon>
        <taxon>Heunggongvirae</taxon>
        <taxon>Uroviricota</taxon>
        <taxon>Caudoviricetes</taxon>
        <taxon>Peduoviridae</taxon>
        <taxon>Maltschvirus</taxon>
        <taxon>Maltschvirus maltsch</taxon>
    </lineage>
</organism>